<evidence type="ECO:0000259" key="1">
    <source>
        <dbReference type="Pfam" id="PF00582"/>
    </source>
</evidence>
<evidence type="ECO:0000313" key="2">
    <source>
        <dbReference type="EMBL" id="SJM59028.1"/>
    </source>
</evidence>
<dbReference type="Proteomes" id="UP000195913">
    <property type="component" value="Unassembled WGS sequence"/>
</dbReference>
<dbReference type="InterPro" id="IPR006016">
    <property type="entry name" value="UspA"/>
</dbReference>
<feature type="domain" description="UspA" evidence="1">
    <location>
        <begin position="15"/>
        <end position="159"/>
    </location>
</feature>
<keyword evidence="3" id="KW-1185">Reference proteome</keyword>
<dbReference type="AlphaFoldDB" id="A0A1R4FSY2"/>
<dbReference type="SUPFAM" id="SSF52402">
    <property type="entry name" value="Adenine nucleotide alpha hydrolases-like"/>
    <property type="match status" value="1"/>
</dbReference>
<accession>A0A1R4FSY2</accession>
<evidence type="ECO:0000313" key="3">
    <source>
        <dbReference type="Proteomes" id="UP000195913"/>
    </source>
</evidence>
<dbReference type="Gene3D" id="3.40.50.620">
    <property type="entry name" value="HUPs"/>
    <property type="match status" value="1"/>
</dbReference>
<organism evidence="2 3">
    <name type="scientific">Arthrobacter rhombi</name>
    <dbReference type="NCBI Taxonomy" id="71253"/>
    <lineage>
        <taxon>Bacteria</taxon>
        <taxon>Bacillati</taxon>
        <taxon>Actinomycetota</taxon>
        <taxon>Actinomycetes</taxon>
        <taxon>Micrococcales</taxon>
        <taxon>Micrococcaceae</taxon>
        <taxon>Arthrobacter</taxon>
    </lineage>
</organism>
<sequence length="174" mass="18403">MTIPPSAGSSSRACIVVGVPPRPREELIRAGADVARQYGALALFATVDPSRYAVIGADGSTWSAPIDPDSDEPAEPAFDPEVRRRIEGLMGGLEVEWSTQCLVGDTAAALAAFAEERDAAMIVVGTREPSFGSGFREFLGGSVAVHLAHRQGRPVLMIPLHPVAKEAQLPWEAS</sequence>
<dbReference type="Pfam" id="PF00582">
    <property type="entry name" value="Usp"/>
    <property type="match status" value="1"/>
</dbReference>
<reference evidence="2 3" key="1">
    <citation type="submission" date="2017-02" db="EMBL/GenBank/DDBJ databases">
        <authorList>
            <person name="Peterson S.W."/>
        </authorList>
    </citation>
    <scope>NUCLEOTIDE SEQUENCE [LARGE SCALE GENOMIC DNA]</scope>
    <source>
        <strain evidence="2 3">B Ar 00.02</strain>
    </source>
</reference>
<dbReference type="InterPro" id="IPR014729">
    <property type="entry name" value="Rossmann-like_a/b/a_fold"/>
</dbReference>
<name>A0A1R4FSY2_9MICC</name>
<dbReference type="RefSeq" id="WP_086996657.1">
    <property type="nucleotide sequence ID" value="NZ_FUHW01000022.1"/>
</dbReference>
<protein>
    <recommendedName>
        <fullName evidence="1">UspA domain-containing protein</fullName>
    </recommendedName>
</protein>
<proteinExistence type="predicted"/>
<gene>
    <name evidence="2" type="ORF">FM101_05635</name>
</gene>
<dbReference type="EMBL" id="FUHW01000022">
    <property type="protein sequence ID" value="SJM59028.1"/>
    <property type="molecule type" value="Genomic_DNA"/>
</dbReference>